<evidence type="ECO:0000313" key="3">
    <source>
        <dbReference type="Proteomes" id="UP001431783"/>
    </source>
</evidence>
<evidence type="ECO:0008006" key="4">
    <source>
        <dbReference type="Google" id="ProtNLM"/>
    </source>
</evidence>
<protein>
    <recommendedName>
        <fullName evidence="4">Transposase</fullName>
    </recommendedName>
</protein>
<sequence length="85" mass="10143">MYRRTDTLPDYPQRRSTSDDDERPIEVSTKLVAFWVRDGFPVHLKLLWYGYQTLYSHFKKALKDKNRTTIKRAMYGGLIKRLTST</sequence>
<dbReference type="EMBL" id="JARQZJ010000091">
    <property type="protein sequence ID" value="KAK9883157.1"/>
    <property type="molecule type" value="Genomic_DNA"/>
</dbReference>
<dbReference type="Proteomes" id="UP001431783">
    <property type="component" value="Unassembled WGS sequence"/>
</dbReference>
<organism evidence="2 3">
    <name type="scientific">Henosepilachna vigintioctopunctata</name>
    <dbReference type="NCBI Taxonomy" id="420089"/>
    <lineage>
        <taxon>Eukaryota</taxon>
        <taxon>Metazoa</taxon>
        <taxon>Ecdysozoa</taxon>
        <taxon>Arthropoda</taxon>
        <taxon>Hexapoda</taxon>
        <taxon>Insecta</taxon>
        <taxon>Pterygota</taxon>
        <taxon>Neoptera</taxon>
        <taxon>Endopterygota</taxon>
        <taxon>Coleoptera</taxon>
        <taxon>Polyphaga</taxon>
        <taxon>Cucujiformia</taxon>
        <taxon>Coccinelloidea</taxon>
        <taxon>Coccinellidae</taxon>
        <taxon>Epilachninae</taxon>
        <taxon>Epilachnini</taxon>
        <taxon>Henosepilachna</taxon>
    </lineage>
</organism>
<keyword evidence="3" id="KW-1185">Reference proteome</keyword>
<comment type="caution">
    <text evidence="2">The sequence shown here is derived from an EMBL/GenBank/DDBJ whole genome shotgun (WGS) entry which is preliminary data.</text>
</comment>
<proteinExistence type="predicted"/>
<evidence type="ECO:0000256" key="1">
    <source>
        <dbReference type="SAM" id="MobiDB-lite"/>
    </source>
</evidence>
<feature type="region of interest" description="Disordered" evidence="1">
    <location>
        <begin position="1"/>
        <end position="24"/>
    </location>
</feature>
<name>A0AAW1UT51_9CUCU</name>
<evidence type="ECO:0000313" key="2">
    <source>
        <dbReference type="EMBL" id="KAK9883157.1"/>
    </source>
</evidence>
<reference evidence="2 3" key="1">
    <citation type="submission" date="2023-03" db="EMBL/GenBank/DDBJ databases">
        <title>Genome insight into feeding habits of ladybird beetles.</title>
        <authorList>
            <person name="Li H.-S."/>
            <person name="Huang Y.-H."/>
            <person name="Pang H."/>
        </authorList>
    </citation>
    <scope>NUCLEOTIDE SEQUENCE [LARGE SCALE GENOMIC DNA]</scope>
    <source>
        <strain evidence="2">SYSU_2023b</strain>
        <tissue evidence="2">Whole body</tissue>
    </source>
</reference>
<dbReference type="AlphaFoldDB" id="A0AAW1UT51"/>
<gene>
    <name evidence="2" type="ORF">WA026_001354</name>
</gene>
<accession>A0AAW1UT51</accession>
<feature type="compositionally biased region" description="Basic and acidic residues" evidence="1">
    <location>
        <begin position="1"/>
        <end position="18"/>
    </location>
</feature>